<dbReference type="Proteomes" id="UP001150925">
    <property type="component" value="Unassembled WGS sequence"/>
</dbReference>
<sequence length="84" mass="9500">MDGRYNYAFMRNLGQHQVVDHAWQSDLLPDEPIQSPLPNTCFGSELSDLPHATSTTGDSEWSWRDSELNPIIEGTATGMLRRTH</sequence>
<comment type="caution">
    <text evidence="2">The sequence shown here is derived from an EMBL/GenBank/DDBJ whole genome shotgun (WGS) entry which is preliminary data.</text>
</comment>
<keyword evidence="3" id="KW-1185">Reference proteome</keyword>
<reference evidence="2" key="1">
    <citation type="submission" date="2022-07" db="EMBL/GenBank/DDBJ databases">
        <title>Phylogenomic reconstructions and comparative analyses of Kickxellomycotina fungi.</title>
        <authorList>
            <person name="Reynolds N.K."/>
            <person name="Stajich J.E."/>
            <person name="Barry K."/>
            <person name="Grigoriev I.V."/>
            <person name="Crous P."/>
            <person name="Smith M.E."/>
        </authorList>
    </citation>
    <scope>NUCLEOTIDE SEQUENCE</scope>
    <source>
        <strain evidence="2">RSA 1196</strain>
    </source>
</reference>
<gene>
    <name evidence="2" type="ORF">IWQ62_000051</name>
</gene>
<protein>
    <submittedName>
        <fullName evidence="2">Uncharacterized protein</fullName>
    </submittedName>
</protein>
<evidence type="ECO:0000256" key="1">
    <source>
        <dbReference type="SAM" id="MobiDB-lite"/>
    </source>
</evidence>
<feature type="region of interest" description="Disordered" evidence="1">
    <location>
        <begin position="34"/>
        <end position="67"/>
    </location>
</feature>
<name>A0A9W8E5E7_9FUNG</name>
<dbReference type="EMBL" id="JANBPY010000002">
    <property type="protein sequence ID" value="KAJ1970224.1"/>
    <property type="molecule type" value="Genomic_DNA"/>
</dbReference>
<accession>A0A9W8E5E7</accession>
<organism evidence="2 3">
    <name type="scientific">Dispira parvispora</name>
    <dbReference type="NCBI Taxonomy" id="1520584"/>
    <lineage>
        <taxon>Eukaryota</taxon>
        <taxon>Fungi</taxon>
        <taxon>Fungi incertae sedis</taxon>
        <taxon>Zoopagomycota</taxon>
        <taxon>Kickxellomycotina</taxon>
        <taxon>Dimargaritomycetes</taxon>
        <taxon>Dimargaritales</taxon>
        <taxon>Dimargaritaceae</taxon>
        <taxon>Dispira</taxon>
    </lineage>
</organism>
<dbReference type="AlphaFoldDB" id="A0A9W8E5E7"/>
<evidence type="ECO:0000313" key="2">
    <source>
        <dbReference type="EMBL" id="KAJ1970224.1"/>
    </source>
</evidence>
<evidence type="ECO:0000313" key="3">
    <source>
        <dbReference type="Proteomes" id="UP001150925"/>
    </source>
</evidence>
<proteinExistence type="predicted"/>